<gene>
    <name evidence="5" type="primary">ykuL</name>
    <name evidence="4" type="synonym">cbpB</name>
    <name evidence="5" type="ORF">NCTC8181_01732</name>
    <name evidence="6" type="ORF">NCTC8185_01579</name>
    <name evidence="7" type="ORF">NCTC9828_00932</name>
    <name evidence="4" type="ORF">QP229_04095</name>
    <name evidence="3" type="ORF">WA04_07285</name>
</gene>
<dbReference type="InterPro" id="IPR048125">
    <property type="entry name" value="CBS_CbpB"/>
</dbReference>
<dbReference type="EMBL" id="UAVB01000001">
    <property type="protein sequence ID" value="SQA18682.1"/>
    <property type="molecule type" value="Genomic_DNA"/>
</dbReference>
<evidence type="ECO:0000313" key="4">
    <source>
        <dbReference type="EMBL" id="MDK6899175.1"/>
    </source>
</evidence>
<evidence type="ECO:0000259" key="2">
    <source>
        <dbReference type="PROSITE" id="PS51371"/>
    </source>
</evidence>
<evidence type="ECO:0007829" key="12">
    <source>
        <dbReference type="PDB" id="6ZZ9"/>
    </source>
</evidence>
<dbReference type="EMBL" id="UHEW01000005">
    <property type="protein sequence ID" value="SUN28659.1"/>
    <property type="molecule type" value="Genomic_DNA"/>
</dbReference>
<dbReference type="InterPro" id="IPR000644">
    <property type="entry name" value="CBS_dom"/>
</dbReference>
<dbReference type="KEGG" id="sagg:EN73_07830"/>
<feature type="domain" description="CBS" evidence="2">
    <location>
        <begin position="18"/>
        <end position="76"/>
    </location>
</feature>
<dbReference type="EMBL" id="LBKL01000075">
    <property type="protein sequence ID" value="KLL37738.1"/>
    <property type="molecule type" value="Genomic_DNA"/>
</dbReference>
<feature type="binding site" evidence="13">
    <location>
        <position position="45"/>
    </location>
    <ligand>
        <name>3',3'-c-di-AMP</name>
        <dbReference type="ChEBI" id="CHEBI:71500"/>
    </ligand>
</feature>
<dbReference type="Proteomes" id="UP000250200">
    <property type="component" value="Unassembled WGS sequence"/>
</dbReference>
<dbReference type="Proteomes" id="UP001230629">
    <property type="component" value="Unassembled WGS sequence"/>
</dbReference>
<keyword evidence="1" id="KW-0129">CBS domain</keyword>
<evidence type="ECO:0000313" key="10">
    <source>
        <dbReference type="Proteomes" id="UP000254076"/>
    </source>
</evidence>
<reference evidence="12 13" key="3">
    <citation type="journal article" date="2023" name="FEBS J.">
        <title>The c-di-AMP-binding protein CbpB modulates the level of ppGpp alarmone in Streptococcus agalactiae.</title>
        <authorList>
            <person name="Covaleda-Cortes G."/>
            <person name="Mechaly A."/>
            <person name="Brissac T."/>
            <person name="Baehre H."/>
            <person name="Devaux L."/>
            <person name="England P."/>
            <person name="Raynal B."/>
            <person name="Hoos S."/>
            <person name="Gominet M."/>
            <person name="Firon A."/>
            <person name="Trieu-Cuot P."/>
            <person name="Kaminski P.A."/>
        </authorList>
    </citation>
    <scope>X-RAY CRYSTALLOGRAPHY (2.64 ANGSTROMS) OF 2-157</scope>
</reference>
<evidence type="ECO:0000313" key="3">
    <source>
        <dbReference type="EMBL" id="KLL37738.1"/>
    </source>
</evidence>
<evidence type="ECO:0007829" key="13">
    <source>
        <dbReference type="PDB" id="6ZZA"/>
    </source>
</evidence>
<feature type="binding site" evidence="13">
    <location>
        <position position="47"/>
    </location>
    <ligand>
        <name>3',3'-c-di-AMP</name>
        <dbReference type="ChEBI" id="CHEBI:71500"/>
    </ligand>
</feature>
<dbReference type="Gene3D" id="3.10.580.10">
    <property type="entry name" value="CBS-domain"/>
    <property type="match status" value="1"/>
</dbReference>
<reference evidence="4" key="4">
    <citation type="submission" date="2023-05" db="EMBL/GenBank/DDBJ databases">
        <title>Cataloging the Phylogenetic Diversity of Human Bladder Bacteria.</title>
        <authorList>
            <person name="Du J."/>
        </authorList>
    </citation>
    <scope>NUCLEOTIDE SEQUENCE</scope>
    <source>
        <strain evidence="4">UMB8703</strain>
    </source>
</reference>
<dbReference type="AlphaFoldDB" id="A0A076YWK5"/>
<feature type="binding site" evidence="13">
    <location>
        <position position="25"/>
    </location>
    <ligand>
        <name>3',3'-c-di-AMP</name>
        <dbReference type="ChEBI" id="CHEBI:71500"/>
    </ligand>
</feature>
<reference evidence="9 10" key="2">
    <citation type="submission" date="2018-06" db="EMBL/GenBank/DDBJ databases">
        <authorList>
            <consortium name="Pathogen Informatics"/>
            <person name="Doyle S."/>
        </authorList>
    </citation>
    <scope>NUCLEOTIDE SEQUENCE [LARGE SCALE GENOMIC DNA]</scope>
    <source>
        <strain evidence="5 9">NCTC8181</strain>
        <strain evidence="6 10">NCTC8185</strain>
        <strain evidence="7 11">NCTC9828</strain>
    </source>
</reference>
<evidence type="ECO:0000313" key="7">
    <source>
        <dbReference type="EMBL" id="SUN28659.1"/>
    </source>
</evidence>
<feature type="domain" description="CBS" evidence="2">
    <location>
        <begin position="80"/>
        <end position="144"/>
    </location>
</feature>
<dbReference type="EMBL" id="JASOIH010000002">
    <property type="protein sequence ID" value="MDK6899175.1"/>
    <property type="molecule type" value="Genomic_DNA"/>
</dbReference>
<dbReference type="CDD" id="cd04643">
    <property type="entry name" value="CBS_pair_bac"/>
    <property type="match status" value="1"/>
</dbReference>
<evidence type="ECO:0000313" key="9">
    <source>
        <dbReference type="Proteomes" id="UP000250200"/>
    </source>
</evidence>
<keyword evidence="12 13" id="KW-0002">3D-structure</keyword>
<reference evidence="3 8" key="1">
    <citation type="journal article" date="2015" name="PLoS ONE">
        <title>Genomic analysis reveals the molecular basis for capsule loss in the group B streptococcus population.</title>
        <authorList>
            <consortium name="DEVANI Consortium"/>
            <person name="Rosini R."/>
            <person name="Campisi E."/>
            <person name="De Chiara M."/>
            <person name="Tettelin H."/>
            <person name="Rinaudo D."/>
            <person name="Toniolo C."/>
            <person name="Metruccio M."/>
            <person name="Guidotti S."/>
            <person name="Sorensen U.B."/>
            <person name="Kilian M."/>
            <person name="Ramirez M."/>
            <person name="Janulczyk R."/>
            <person name="Donati C."/>
            <person name="Grandi G."/>
            <person name="Margarit I."/>
        </authorList>
    </citation>
    <scope>NUCLEOTIDE SEQUENCE [LARGE SCALE GENOMIC DNA]</scope>
    <source>
        <strain evidence="3 8">DK-B-USS-215</strain>
    </source>
</reference>
<evidence type="ECO:0000313" key="5">
    <source>
        <dbReference type="EMBL" id="SQA18682.1"/>
    </source>
</evidence>
<proteinExistence type="evidence at protein level"/>
<dbReference type="SUPFAM" id="SSF54631">
    <property type="entry name" value="CBS-domain pair"/>
    <property type="match status" value="1"/>
</dbReference>
<dbReference type="RefSeq" id="WP_000560705.1">
    <property type="nucleotide sequence ID" value="NZ_BCNJ01000003.1"/>
</dbReference>
<feature type="binding site" evidence="13">
    <location>
        <position position="23"/>
    </location>
    <ligand>
        <name>3',3'-c-di-AMP</name>
        <dbReference type="ChEBI" id="CHEBI:71500"/>
    </ligand>
</feature>
<organism evidence="5 9">
    <name type="scientific">Streptococcus agalactiae</name>
    <dbReference type="NCBI Taxonomy" id="1311"/>
    <lineage>
        <taxon>Bacteria</taxon>
        <taxon>Bacillati</taxon>
        <taxon>Bacillota</taxon>
        <taxon>Bacilli</taxon>
        <taxon>Lactobacillales</taxon>
        <taxon>Streptococcaceae</taxon>
        <taxon>Streptococcus</taxon>
    </lineage>
</organism>
<name>A0A076YWK5_STRAG</name>
<sequence>MIAKEFESFLLSHLDHYLIPAEDVAIFVDTHNADHVMLLLASNGFSRVPVITKEKKYVGTISISDIMAYQSKGQLTDWEMAQTDIVEMVNTKIEPINEAATLTAIMHKIVDYPFLPVISDQNDFRGIITRKSILKAINSLLHDFTDEYTITPKNNDK</sequence>
<accession>A0A076YWK5</accession>
<feature type="binding site" evidence="13">
    <location>
        <position position="131"/>
    </location>
    <ligand>
        <name>3',3'-c-di-AMP</name>
        <dbReference type="ChEBI" id="CHEBI:71500"/>
    </ligand>
</feature>
<feature type="binding site" evidence="13">
    <location>
        <position position="46"/>
    </location>
    <ligand>
        <name>3',3'-c-di-AMP</name>
        <dbReference type="ChEBI" id="CHEBI:71500"/>
    </ligand>
</feature>
<feature type="binding site" evidence="13">
    <location>
        <position position="130"/>
    </location>
    <ligand>
        <name>3',3'-c-di-AMP</name>
        <dbReference type="ChEBI" id="CHEBI:71500"/>
    </ligand>
</feature>
<dbReference type="PROSITE" id="PS51371">
    <property type="entry name" value="CBS"/>
    <property type="match status" value="2"/>
</dbReference>
<evidence type="ECO:0000313" key="8">
    <source>
        <dbReference type="Proteomes" id="UP000035346"/>
    </source>
</evidence>
<evidence type="ECO:0000313" key="6">
    <source>
        <dbReference type="EMBL" id="SUN14298.1"/>
    </source>
</evidence>
<dbReference type="InterPro" id="IPR046342">
    <property type="entry name" value="CBS_dom_sf"/>
</dbReference>
<protein>
    <submittedName>
        <fullName evidence="4">Cyclic-di-AMP-binding protein CbpB</fullName>
    </submittedName>
    <submittedName>
        <fullName evidence="5">FIG042801: CBS domain containing protein</fullName>
    </submittedName>
</protein>
<dbReference type="Proteomes" id="UP000254076">
    <property type="component" value="Unassembled WGS sequence"/>
</dbReference>
<dbReference type="EMBL" id="UHEQ01000004">
    <property type="protein sequence ID" value="SUN14298.1"/>
    <property type="molecule type" value="Genomic_DNA"/>
</dbReference>
<dbReference type="Pfam" id="PF00571">
    <property type="entry name" value="CBS"/>
    <property type="match status" value="2"/>
</dbReference>
<dbReference type="NCBIfam" id="NF041630">
    <property type="entry name" value="CBS_CbpB"/>
    <property type="match status" value="1"/>
</dbReference>
<dbReference type="Proteomes" id="UP000035346">
    <property type="component" value="Unassembled WGS sequence"/>
</dbReference>
<evidence type="ECO:0000256" key="1">
    <source>
        <dbReference type="PROSITE-ProRule" id="PRU00703"/>
    </source>
</evidence>
<dbReference type="PDB" id="6ZZA">
    <property type="method" value="X-ray"/>
    <property type="resolution" value="2.49 A"/>
    <property type="chains" value="A=2-157"/>
</dbReference>
<evidence type="ECO:0000313" key="11">
    <source>
        <dbReference type="Proteomes" id="UP000255140"/>
    </source>
</evidence>
<dbReference type="Proteomes" id="UP000255140">
    <property type="component" value="Unassembled WGS sequence"/>
</dbReference>
<dbReference type="SMR" id="A0A076YWK5"/>
<comment type="caution">
    <text evidence="5">The sequence shown here is derived from an EMBL/GenBank/DDBJ whole genome shotgun (WGS) entry which is preliminary data.</text>
</comment>
<dbReference type="PDB" id="6ZZ9">
    <property type="method" value="X-ray"/>
    <property type="resolution" value="2.64 A"/>
    <property type="chains" value="A/B=2-157"/>
</dbReference>